<dbReference type="PRINTS" id="PR00413">
    <property type="entry name" value="HADHALOGNASE"/>
</dbReference>
<dbReference type="OrthoDB" id="9793014at2"/>
<accession>A0A1M7ZKT7</accession>
<dbReference type="InterPro" id="IPR023198">
    <property type="entry name" value="PGP-like_dom2"/>
</dbReference>
<dbReference type="SUPFAM" id="SSF56784">
    <property type="entry name" value="HAD-like"/>
    <property type="match status" value="1"/>
</dbReference>
<dbReference type="AlphaFoldDB" id="A0A1M7ZKT7"/>
<dbReference type="PANTHER" id="PTHR43481">
    <property type="entry name" value="FRUCTOSE-1-PHOSPHATE PHOSPHATASE"/>
    <property type="match status" value="1"/>
</dbReference>
<dbReference type="PANTHER" id="PTHR43481:SF4">
    <property type="entry name" value="GLYCEROL-1-PHOSPHATE PHOSPHOHYDROLASE 1-RELATED"/>
    <property type="match status" value="1"/>
</dbReference>
<dbReference type="Pfam" id="PF00702">
    <property type="entry name" value="Hydrolase"/>
    <property type="match status" value="1"/>
</dbReference>
<dbReference type="SFLD" id="SFLDG01129">
    <property type="entry name" value="C1.5:_HAD__Beta-PGM__Phosphata"/>
    <property type="match status" value="1"/>
</dbReference>
<gene>
    <name evidence="1" type="ORF">SAMN02745172_02149</name>
</gene>
<dbReference type="SFLD" id="SFLDS00003">
    <property type="entry name" value="Haloacid_Dehalogenase"/>
    <property type="match status" value="1"/>
</dbReference>
<dbReference type="SFLD" id="SFLDG01135">
    <property type="entry name" value="C1.5.6:_HAD__Beta-PGM__Phospha"/>
    <property type="match status" value="1"/>
</dbReference>
<evidence type="ECO:0000313" key="2">
    <source>
        <dbReference type="Proteomes" id="UP000186406"/>
    </source>
</evidence>
<dbReference type="Gene3D" id="3.40.50.1000">
    <property type="entry name" value="HAD superfamily/HAD-like"/>
    <property type="match status" value="1"/>
</dbReference>
<dbReference type="InterPro" id="IPR036412">
    <property type="entry name" value="HAD-like_sf"/>
</dbReference>
<dbReference type="Gene3D" id="1.10.150.240">
    <property type="entry name" value="Putative phosphatase, domain 2"/>
    <property type="match status" value="1"/>
</dbReference>
<reference evidence="1 2" key="1">
    <citation type="submission" date="2016-12" db="EMBL/GenBank/DDBJ databases">
        <authorList>
            <person name="Song W.-J."/>
            <person name="Kurnit D.M."/>
        </authorList>
    </citation>
    <scope>NUCLEOTIDE SEQUENCE [LARGE SCALE GENOMIC DNA]</scope>
    <source>
        <strain evidence="1 2">DSM 19599</strain>
    </source>
</reference>
<sequence length="224" mass="24570">MRAQSSFIFDLDGTLVDSVYQHVLSWKEALDEENIDLAVWRIHRKIGMSGGLFTNQLLRETGYELDPEKIDRLRILHARAYTRYGQSVRPLPGAKALLAALTDNGIPWAIATSGRMETAAINLASLGIDPDKVTVITRDLVKYAKPEPDLFLAAADRLGIPIESSVVVGDSIWDMLAAARCRALGIGLLCGGYGAAELQAAHAYRVFDDPQDLLDHLDEVGGRR</sequence>
<dbReference type="NCBIfam" id="TIGR01549">
    <property type="entry name" value="HAD-SF-IA-v1"/>
    <property type="match status" value="1"/>
</dbReference>
<organism evidence="1 2">
    <name type="scientific">Pseudoxanthobacter soli DSM 19599</name>
    <dbReference type="NCBI Taxonomy" id="1123029"/>
    <lineage>
        <taxon>Bacteria</taxon>
        <taxon>Pseudomonadati</taxon>
        <taxon>Pseudomonadota</taxon>
        <taxon>Alphaproteobacteria</taxon>
        <taxon>Hyphomicrobiales</taxon>
        <taxon>Segnochrobactraceae</taxon>
        <taxon>Pseudoxanthobacter</taxon>
    </lineage>
</organism>
<proteinExistence type="predicted"/>
<dbReference type="RefSeq" id="WP_073628502.1">
    <property type="nucleotide sequence ID" value="NZ_FRXO01000004.1"/>
</dbReference>
<dbReference type="InterPro" id="IPR023214">
    <property type="entry name" value="HAD_sf"/>
</dbReference>
<dbReference type="EMBL" id="FRXO01000004">
    <property type="protein sequence ID" value="SHO65504.1"/>
    <property type="molecule type" value="Genomic_DNA"/>
</dbReference>
<dbReference type="InterPro" id="IPR051806">
    <property type="entry name" value="HAD-like_SPP"/>
</dbReference>
<dbReference type="InterPro" id="IPR006439">
    <property type="entry name" value="HAD-SF_hydro_IA"/>
</dbReference>
<dbReference type="STRING" id="1123029.SAMN02745172_02149"/>
<evidence type="ECO:0000313" key="1">
    <source>
        <dbReference type="EMBL" id="SHO65504.1"/>
    </source>
</evidence>
<dbReference type="GO" id="GO:0050308">
    <property type="term" value="F:sugar-phosphatase activity"/>
    <property type="evidence" value="ECO:0007669"/>
    <property type="project" value="TreeGrafter"/>
</dbReference>
<name>A0A1M7ZKT7_9HYPH</name>
<keyword evidence="2" id="KW-1185">Reference proteome</keyword>
<dbReference type="Proteomes" id="UP000186406">
    <property type="component" value="Unassembled WGS sequence"/>
</dbReference>
<protein>
    <submittedName>
        <fullName evidence="1">Haloacid dehalogenase superfamily, subfamily IA, variant 3 with third motif having DD or ED/haloacid dehalogenase superfamily, subfamily IA, variant 1 with third motif having Dx(3-4)D or Dx(3-4)E</fullName>
    </submittedName>
</protein>